<proteinExistence type="predicted"/>
<keyword evidence="4" id="KW-1185">Reference proteome</keyword>
<dbReference type="InterPro" id="IPR013320">
    <property type="entry name" value="ConA-like_dom_sf"/>
</dbReference>
<dbReference type="OrthoDB" id="636700at2759"/>
<sequence>MTRRTNLNRSTSRTDRINSTCSYHHPRSMASSSSSLSSTSSSRPFPLAGGAAMMALALVVLCLVVNPTLAVATGSCDDLAAGFVKVELPESDFAVQSPYDVPVEQRYRYDTCTGVRTFWVYAGDKPFNNVTTTNPRTEVRLRGHDYSSGVWQFEGYGYVPSGTSGVSVMQIHNENGAAHATAMMLHVYNGTLRHYSGEAVEDGIYDRWFRLNVVHDVGASTVAVFVDGAARLAVAVAPSASHYFKFGVYVQHHDVSPRVESRWRNVTVYTKPY</sequence>
<evidence type="ECO:0000313" key="4">
    <source>
        <dbReference type="Proteomes" id="UP000244336"/>
    </source>
</evidence>
<protein>
    <recommendedName>
        <fullName evidence="2">Alginate lyase 2 domain-containing protein</fullName>
    </recommendedName>
</protein>
<dbReference type="Proteomes" id="UP000244336">
    <property type="component" value="Chromosome 3"/>
</dbReference>
<accession>A0A2T7E5I3</accession>
<feature type="region of interest" description="Disordered" evidence="1">
    <location>
        <begin position="1"/>
        <end position="39"/>
    </location>
</feature>
<feature type="compositionally biased region" description="Low complexity" evidence="1">
    <location>
        <begin position="1"/>
        <end position="11"/>
    </location>
</feature>
<dbReference type="Gramene" id="PUZ63082">
    <property type="protein sequence ID" value="PUZ63082"/>
    <property type="gene ID" value="GQ55_3G039300"/>
</dbReference>
<dbReference type="Gene3D" id="2.60.120.200">
    <property type="match status" value="1"/>
</dbReference>
<dbReference type="InterPro" id="IPR014895">
    <property type="entry name" value="Alginate_lyase_2"/>
</dbReference>
<feature type="compositionally biased region" description="Low complexity" evidence="1">
    <location>
        <begin position="28"/>
        <end position="39"/>
    </location>
</feature>
<feature type="domain" description="Alginate lyase 2" evidence="2">
    <location>
        <begin position="91"/>
        <end position="269"/>
    </location>
</feature>
<dbReference type="PANTHER" id="PTHR33681">
    <property type="entry name" value="BINDING PROTEIN, PUTATIVE, EXPRESSED-RELATED"/>
    <property type="match status" value="1"/>
</dbReference>
<dbReference type="SUPFAM" id="SSF49899">
    <property type="entry name" value="Concanavalin A-like lectins/glucanases"/>
    <property type="match status" value="1"/>
</dbReference>
<organism evidence="3 4">
    <name type="scientific">Panicum hallii var. hallii</name>
    <dbReference type="NCBI Taxonomy" id="1504633"/>
    <lineage>
        <taxon>Eukaryota</taxon>
        <taxon>Viridiplantae</taxon>
        <taxon>Streptophyta</taxon>
        <taxon>Embryophyta</taxon>
        <taxon>Tracheophyta</taxon>
        <taxon>Spermatophyta</taxon>
        <taxon>Magnoliopsida</taxon>
        <taxon>Liliopsida</taxon>
        <taxon>Poales</taxon>
        <taxon>Poaceae</taxon>
        <taxon>PACMAD clade</taxon>
        <taxon>Panicoideae</taxon>
        <taxon>Panicodae</taxon>
        <taxon>Paniceae</taxon>
        <taxon>Panicinae</taxon>
        <taxon>Panicum</taxon>
        <taxon>Panicum sect. Panicum</taxon>
    </lineage>
</organism>
<evidence type="ECO:0000256" key="1">
    <source>
        <dbReference type="SAM" id="MobiDB-lite"/>
    </source>
</evidence>
<dbReference type="STRING" id="1504633.A0A2T7E5I3"/>
<dbReference type="EMBL" id="CM009751">
    <property type="protein sequence ID" value="PUZ63082.1"/>
    <property type="molecule type" value="Genomic_DNA"/>
</dbReference>
<evidence type="ECO:0000259" key="2">
    <source>
        <dbReference type="Pfam" id="PF08787"/>
    </source>
</evidence>
<evidence type="ECO:0000313" key="3">
    <source>
        <dbReference type="EMBL" id="PUZ63082.1"/>
    </source>
</evidence>
<dbReference type="AlphaFoldDB" id="A0A2T7E5I3"/>
<dbReference type="PANTHER" id="PTHR33681:SF9">
    <property type="entry name" value="ALGINATE LYASE 2 DOMAIN-CONTAINING PROTEIN"/>
    <property type="match status" value="1"/>
</dbReference>
<dbReference type="Pfam" id="PF08787">
    <property type="entry name" value="Alginate_lyase2"/>
    <property type="match status" value="1"/>
</dbReference>
<reference evidence="3 4" key="1">
    <citation type="submission" date="2018-04" db="EMBL/GenBank/DDBJ databases">
        <title>WGS assembly of Panicum hallii var. hallii HAL2.</title>
        <authorList>
            <person name="Lovell J."/>
            <person name="Jenkins J."/>
            <person name="Lowry D."/>
            <person name="Mamidi S."/>
            <person name="Sreedasyam A."/>
            <person name="Weng X."/>
            <person name="Barry K."/>
            <person name="Bonette J."/>
            <person name="Campitelli B."/>
            <person name="Daum C."/>
            <person name="Gordon S."/>
            <person name="Gould B."/>
            <person name="Lipzen A."/>
            <person name="MacQueen A."/>
            <person name="Palacio-Mejia J."/>
            <person name="Plott C."/>
            <person name="Shakirov E."/>
            <person name="Shu S."/>
            <person name="Yoshinaga Y."/>
            <person name="Zane M."/>
            <person name="Rokhsar D."/>
            <person name="Grimwood J."/>
            <person name="Schmutz J."/>
            <person name="Juenger T."/>
        </authorList>
    </citation>
    <scope>NUCLEOTIDE SEQUENCE [LARGE SCALE GENOMIC DNA]</scope>
    <source>
        <strain evidence="4">cv. HAL2</strain>
    </source>
</reference>
<name>A0A2T7E5I3_9POAL</name>
<gene>
    <name evidence="3" type="ORF">GQ55_3G039300</name>
</gene>